<dbReference type="AlphaFoldDB" id="A0AAV1NPZ1"/>
<evidence type="ECO:0000313" key="2">
    <source>
        <dbReference type="Proteomes" id="UP001314229"/>
    </source>
</evidence>
<protein>
    <recommendedName>
        <fullName evidence="3">Secreted protein</fullName>
    </recommendedName>
</protein>
<sequence>MFPLVVVVGVIGVEEKSTSRRENTARFGRKRKCADVKHFASPGSFLSQHRRGHVMHVKRRMELLTQICVKWSKRFRKKEEEKKQDGKND</sequence>
<dbReference type="Proteomes" id="UP001314229">
    <property type="component" value="Unassembled WGS sequence"/>
</dbReference>
<comment type="caution">
    <text evidence="1">The sequence shown here is derived from an EMBL/GenBank/DDBJ whole genome shotgun (WGS) entry which is preliminary data.</text>
</comment>
<proteinExistence type="predicted"/>
<dbReference type="EMBL" id="CAWUFR010000050">
    <property type="protein sequence ID" value="CAK6961362.1"/>
    <property type="molecule type" value="Genomic_DNA"/>
</dbReference>
<keyword evidence="2" id="KW-1185">Reference proteome</keyword>
<evidence type="ECO:0000313" key="1">
    <source>
        <dbReference type="EMBL" id="CAK6961362.1"/>
    </source>
</evidence>
<accession>A0AAV1NPZ1</accession>
<gene>
    <name evidence="1" type="ORF">FSCOSCO3_A023290</name>
</gene>
<name>A0AAV1NPZ1_SCOSC</name>
<evidence type="ECO:0008006" key="3">
    <source>
        <dbReference type="Google" id="ProtNLM"/>
    </source>
</evidence>
<organism evidence="1 2">
    <name type="scientific">Scomber scombrus</name>
    <name type="common">Atlantic mackerel</name>
    <name type="synonym">Scomber vernalis</name>
    <dbReference type="NCBI Taxonomy" id="13677"/>
    <lineage>
        <taxon>Eukaryota</taxon>
        <taxon>Metazoa</taxon>
        <taxon>Chordata</taxon>
        <taxon>Craniata</taxon>
        <taxon>Vertebrata</taxon>
        <taxon>Euteleostomi</taxon>
        <taxon>Actinopterygii</taxon>
        <taxon>Neopterygii</taxon>
        <taxon>Teleostei</taxon>
        <taxon>Neoteleostei</taxon>
        <taxon>Acanthomorphata</taxon>
        <taxon>Pelagiaria</taxon>
        <taxon>Scombriformes</taxon>
        <taxon>Scombridae</taxon>
        <taxon>Scomber</taxon>
    </lineage>
</organism>
<reference evidence="1 2" key="1">
    <citation type="submission" date="2024-01" db="EMBL/GenBank/DDBJ databases">
        <authorList>
            <person name="Alioto T."/>
            <person name="Alioto T."/>
            <person name="Gomez Garrido J."/>
        </authorList>
    </citation>
    <scope>NUCLEOTIDE SEQUENCE [LARGE SCALE GENOMIC DNA]</scope>
</reference>